<proteinExistence type="evidence at transcript level"/>
<organism evidence="2">
    <name type="scientific">Schmidtea mediterranea</name>
    <name type="common">Freshwater planarian flatworm</name>
    <dbReference type="NCBI Taxonomy" id="79327"/>
    <lineage>
        <taxon>Eukaryota</taxon>
        <taxon>Metazoa</taxon>
        <taxon>Spiralia</taxon>
        <taxon>Lophotrochozoa</taxon>
        <taxon>Platyhelminthes</taxon>
        <taxon>Rhabditophora</taxon>
        <taxon>Seriata</taxon>
        <taxon>Tricladida</taxon>
        <taxon>Continenticola</taxon>
        <taxon>Geoplanoidea</taxon>
        <taxon>Dugesiidae</taxon>
        <taxon>Schmidtea</taxon>
    </lineage>
</organism>
<name>I1ZIM1_SCHMD</name>
<keyword evidence="1" id="KW-0812">Transmembrane</keyword>
<reference evidence="2" key="1">
    <citation type="journal article" date="2012" name="Genes Dev.">
        <title>A molecular wound response program associated with regeneration initiation in planarians.</title>
        <authorList>
            <person name="Wenemoser D."/>
            <person name="Lapan S.W."/>
            <person name="Wilkinson A.W."/>
            <person name="Bell G.W."/>
            <person name="Reddien P.W."/>
        </authorList>
    </citation>
    <scope>NUCLEOTIDE SEQUENCE</scope>
</reference>
<dbReference type="AlphaFoldDB" id="I1ZIM1"/>
<dbReference type="EMBL" id="JX010632">
    <property type="protein sequence ID" value="AFJ24875.1"/>
    <property type="molecule type" value="mRNA"/>
</dbReference>
<feature type="transmembrane region" description="Helical" evidence="1">
    <location>
        <begin position="59"/>
        <end position="78"/>
    </location>
</feature>
<accession>I1ZIM1</accession>
<feature type="transmembrane region" description="Helical" evidence="1">
    <location>
        <begin position="14"/>
        <end position="38"/>
    </location>
</feature>
<sequence>MPLYPSCLLSLPHFLLPVSFLCTNYLNFDLLCTFNTFYCHNLLSEKTQFFRILPSNLVLFNYLLDSVVILYISIIYYVL</sequence>
<keyword evidence="1" id="KW-0472">Membrane</keyword>
<keyword evidence="1" id="KW-1133">Transmembrane helix</keyword>
<protein>
    <submittedName>
        <fullName evidence="2">Uncharacterized protein</fullName>
    </submittedName>
</protein>
<evidence type="ECO:0000313" key="2">
    <source>
        <dbReference type="EMBL" id="AFJ24875.1"/>
    </source>
</evidence>
<evidence type="ECO:0000256" key="1">
    <source>
        <dbReference type="SAM" id="Phobius"/>
    </source>
</evidence>